<gene>
    <name evidence="4" type="primary">gloB_2</name>
    <name evidence="4" type="ORF">HAPAU_03540</name>
</gene>
<dbReference type="InterPro" id="IPR036873">
    <property type="entry name" value="Rhodanese-like_dom_sf"/>
</dbReference>
<dbReference type="Pfam" id="PF00581">
    <property type="entry name" value="Rhodanese"/>
    <property type="match status" value="1"/>
</dbReference>
<feature type="domain" description="Rhodanese" evidence="3">
    <location>
        <begin position="16"/>
        <end position="112"/>
    </location>
</feature>
<sequence>MVREISAERVERMQRAGESFTLVDTRPEGSFEAWHMPDAVNFTFGKEETLTDERTAAFDRRVDGDRPIVTVCAKGISSQHFADELASAGYDDVAVLEGGMEAWSAVYDVIEIAVDSVEILQLQRRAKGCLGYVVGDPETEKAAVVDATRHTEEFRDAASERGYEVTAVLDTHVHADHVSGGRALASELGVPYYLGERARERGLAYEYTPLERNEVLRIGSVDLKALWTPGHTSEMVNYLVGETALLSADTLFVDGTGRTELEFSEDAGERGARMQYESIHRTLLAEPDSITLLPGHVTVTSEGEFEGGKPGKPVRATVGDLRTGLEVLDLDEEAFVERSLETLPEKPPNYERVIEVNRGKEDVDGDEATELELGPNNCSA</sequence>
<evidence type="ECO:0000313" key="5">
    <source>
        <dbReference type="Proteomes" id="UP000075321"/>
    </source>
</evidence>
<reference evidence="4 5" key="1">
    <citation type="submission" date="2016-02" db="EMBL/GenBank/DDBJ databases">
        <title>Genome sequence of Halalkalicoccus paucihalophilus DSM 24557.</title>
        <authorList>
            <person name="Poehlein A."/>
            <person name="Daniel R."/>
        </authorList>
    </citation>
    <scope>NUCLEOTIDE SEQUENCE [LARGE SCALE GENOMIC DNA]</scope>
    <source>
        <strain evidence="4 5">DSM 24557</strain>
    </source>
</reference>
<dbReference type="InterPro" id="IPR001763">
    <property type="entry name" value="Rhodanese-like_dom"/>
</dbReference>
<accession>A0A151AJ30</accession>
<dbReference type="Pfam" id="PF00753">
    <property type="entry name" value="Lactamase_B"/>
    <property type="match status" value="1"/>
</dbReference>
<dbReference type="GO" id="GO:0006749">
    <property type="term" value="P:glutathione metabolic process"/>
    <property type="evidence" value="ECO:0007669"/>
    <property type="project" value="InterPro"/>
</dbReference>
<name>A0A151AJ30_9EURY</name>
<dbReference type="SMART" id="SM00450">
    <property type="entry name" value="RHOD"/>
    <property type="match status" value="1"/>
</dbReference>
<feature type="region of interest" description="Disordered" evidence="2">
    <location>
        <begin position="359"/>
        <end position="380"/>
    </location>
</feature>
<dbReference type="GO" id="GO:0046872">
    <property type="term" value="F:metal ion binding"/>
    <property type="evidence" value="ECO:0007669"/>
    <property type="project" value="UniProtKB-KW"/>
</dbReference>
<dbReference type="CDD" id="cd07724">
    <property type="entry name" value="POD-like_MBL-fold"/>
    <property type="match status" value="1"/>
</dbReference>
<dbReference type="GO" id="GO:0070813">
    <property type="term" value="P:hydrogen sulfide metabolic process"/>
    <property type="evidence" value="ECO:0007669"/>
    <property type="project" value="TreeGrafter"/>
</dbReference>
<dbReference type="CDD" id="cd00158">
    <property type="entry name" value="RHOD"/>
    <property type="match status" value="1"/>
</dbReference>
<evidence type="ECO:0000259" key="3">
    <source>
        <dbReference type="PROSITE" id="PS50206"/>
    </source>
</evidence>
<evidence type="ECO:0000256" key="2">
    <source>
        <dbReference type="SAM" id="MobiDB-lite"/>
    </source>
</evidence>
<dbReference type="RefSeq" id="WP_066378755.1">
    <property type="nucleotide sequence ID" value="NZ_LTAZ01000001.1"/>
</dbReference>
<dbReference type="SUPFAM" id="SSF56281">
    <property type="entry name" value="Metallo-hydrolase/oxidoreductase"/>
    <property type="match status" value="1"/>
</dbReference>
<dbReference type="PANTHER" id="PTHR43084:SF1">
    <property type="entry name" value="PERSULFIDE DIOXYGENASE ETHE1, MITOCHONDRIAL"/>
    <property type="match status" value="1"/>
</dbReference>
<dbReference type="Gene3D" id="3.40.250.10">
    <property type="entry name" value="Rhodanese-like domain"/>
    <property type="match status" value="1"/>
</dbReference>
<organism evidence="4 5">
    <name type="scientific">Halalkalicoccus paucihalophilus</name>
    <dbReference type="NCBI Taxonomy" id="1008153"/>
    <lineage>
        <taxon>Archaea</taxon>
        <taxon>Methanobacteriati</taxon>
        <taxon>Methanobacteriota</taxon>
        <taxon>Stenosarchaea group</taxon>
        <taxon>Halobacteria</taxon>
        <taxon>Halobacteriales</taxon>
        <taxon>Halococcaceae</taxon>
        <taxon>Halalkalicoccus</taxon>
    </lineage>
</organism>
<dbReference type="SUPFAM" id="SSF52821">
    <property type="entry name" value="Rhodanese/Cell cycle control phosphatase"/>
    <property type="match status" value="1"/>
</dbReference>
<comment type="caution">
    <text evidence="4">The sequence shown here is derived from an EMBL/GenBank/DDBJ whole genome shotgun (WGS) entry which is preliminary data.</text>
</comment>
<dbReference type="PROSITE" id="PS50206">
    <property type="entry name" value="RHODANESE_3"/>
    <property type="match status" value="1"/>
</dbReference>
<dbReference type="GO" id="GO:0004416">
    <property type="term" value="F:hydroxyacylglutathione hydrolase activity"/>
    <property type="evidence" value="ECO:0007669"/>
    <property type="project" value="UniProtKB-EC"/>
</dbReference>
<dbReference type="EC" id="3.1.2.6" evidence="4"/>
<proteinExistence type="predicted"/>
<dbReference type="PANTHER" id="PTHR43084">
    <property type="entry name" value="PERSULFIDE DIOXYGENASE ETHE1"/>
    <property type="match status" value="1"/>
</dbReference>
<dbReference type="InterPro" id="IPR051682">
    <property type="entry name" value="Mito_Persulfide_Diox"/>
</dbReference>
<keyword evidence="5" id="KW-1185">Reference proteome</keyword>
<protein>
    <submittedName>
        <fullName evidence="4">Hydroxyacylglutathione hydrolase</fullName>
        <ecNumber evidence="4">3.1.2.6</ecNumber>
    </submittedName>
</protein>
<dbReference type="PATRIC" id="fig|1008153.3.peg.358"/>
<dbReference type="Proteomes" id="UP000075321">
    <property type="component" value="Unassembled WGS sequence"/>
</dbReference>
<dbReference type="InterPro" id="IPR044528">
    <property type="entry name" value="POD-like_MBL-fold"/>
</dbReference>
<dbReference type="AlphaFoldDB" id="A0A151AJ30"/>
<dbReference type="GO" id="GO:0050313">
    <property type="term" value="F:sulfur dioxygenase activity"/>
    <property type="evidence" value="ECO:0007669"/>
    <property type="project" value="InterPro"/>
</dbReference>
<dbReference type="OrthoDB" id="9180at2157"/>
<dbReference type="Gene3D" id="3.60.15.10">
    <property type="entry name" value="Ribonuclease Z/Hydroxyacylglutathione hydrolase-like"/>
    <property type="match status" value="1"/>
</dbReference>
<dbReference type="InterPro" id="IPR036866">
    <property type="entry name" value="RibonucZ/Hydroxyglut_hydro"/>
</dbReference>
<dbReference type="InterPro" id="IPR001279">
    <property type="entry name" value="Metallo-B-lactamas"/>
</dbReference>
<evidence type="ECO:0000313" key="4">
    <source>
        <dbReference type="EMBL" id="KYH27686.1"/>
    </source>
</evidence>
<keyword evidence="4" id="KW-0378">Hydrolase</keyword>
<dbReference type="EMBL" id="LTAZ01000001">
    <property type="protein sequence ID" value="KYH27686.1"/>
    <property type="molecule type" value="Genomic_DNA"/>
</dbReference>
<keyword evidence="1" id="KW-0479">Metal-binding</keyword>
<dbReference type="SMART" id="SM00849">
    <property type="entry name" value="Lactamase_B"/>
    <property type="match status" value="1"/>
</dbReference>
<evidence type="ECO:0000256" key="1">
    <source>
        <dbReference type="ARBA" id="ARBA00022723"/>
    </source>
</evidence>